<name>A0ABT7WBC9_9FLAO</name>
<keyword evidence="4" id="KW-1185">Reference proteome</keyword>
<reference evidence="3" key="1">
    <citation type="submission" date="2023-06" db="EMBL/GenBank/DDBJ databases">
        <title>Robiginitalea aurantiacus sp. nov. and Algoriphagus sediminis sp. nov., isolated from coastal sediment.</title>
        <authorList>
            <person name="Zhou Z.Y."/>
            <person name="An J."/>
            <person name="Jia Y.W."/>
            <person name="Du Z.J."/>
        </authorList>
    </citation>
    <scope>NUCLEOTIDE SEQUENCE</scope>
    <source>
        <strain evidence="3">M39</strain>
    </source>
</reference>
<comment type="caution">
    <text evidence="3">The sequence shown here is derived from an EMBL/GenBank/DDBJ whole genome shotgun (WGS) entry which is preliminary data.</text>
</comment>
<evidence type="ECO:0000259" key="2">
    <source>
        <dbReference type="Pfam" id="PF09217"/>
    </source>
</evidence>
<dbReference type="Gene3D" id="2.40.330.10">
    <property type="entry name" value="DNA-binding pseudobarrel domain"/>
    <property type="match status" value="1"/>
</dbReference>
<proteinExistence type="predicted"/>
<keyword evidence="3" id="KW-0255">Endonuclease</keyword>
<dbReference type="InterPro" id="IPR011335">
    <property type="entry name" value="Restrct_endonuc-II-like"/>
</dbReference>
<feature type="domain" description="Restriction endonuclease type II EcoRII C-terminal" evidence="1">
    <location>
        <begin position="218"/>
        <end position="381"/>
    </location>
</feature>
<dbReference type="InterPro" id="IPR038365">
    <property type="entry name" value="EcoRII_C_sf"/>
</dbReference>
<dbReference type="EMBL" id="JAUDUY010000001">
    <property type="protein sequence ID" value="MDM9630227.1"/>
    <property type="molecule type" value="Genomic_DNA"/>
</dbReference>
<dbReference type="Pfam" id="PF09019">
    <property type="entry name" value="EcoRII-C"/>
    <property type="match status" value="1"/>
</dbReference>
<dbReference type="SUPFAM" id="SSF52980">
    <property type="entry name" value="Restriction endonuclease-like"/>
    <property type="match status" value="1"/>
</dbReference>
<evidence type="ECO:0000313" key="3">
    <source>
        <dbReference type="EMBL" id="MDM9630227.1"/>
    </source>
</evidence>
<accession>A0ABT7WBC9</accession>
<gene>
    <name evidence="3" type="ORF">QU605_02015</name>
</gene>
<organism evidence="3 4">
    <name type="scientific">Robiginitalea aurantiaca</name>
    <dbReference type="NCBI Taxonomy" id="3056915"/>
    <lineage>
        <taxon>Bacteria</taxon>
        <taxon>Pseudomonadati</taxon>
        <taxon>Bacteroidota</taxon>
        <taxon>Flavobacteriia</taxon>
        <taxon>Flavobacteriales</taxon>
        <taxon>Flavobacteriaceae</taxon>
        <taxon>Robiginitalea</taxon>
    </lineage>
</organism>
<keyword evidence="3" id="KW-0378">Hydrolase</keyword>
<evidence type="ECO:0000313" key="4">
    <source>
        <dbReference type="Proteomes" id="UP001174839"/>
    </source>
</evidence>
<dbReference type="InterPro" id="IPR023372">
    <property type="entry name" value="Rest_endonuc_II_EcoRII_N"/>
</dbReference>
<dbReference type="InterPro" id="IPR015300">
    <property type="entry name" value="DNA-bd_pseudobarrel_sf"/>
</dbReference>
<dbReference type="InterPro" id="IPR015109">
    <property type="entry name" value="Restrct_endonuc_II_EcoRII_C"/>
</dbReference>
<feature type="domain" description="Restriction endonuclease type II EcoRII N-terminal" evidence="2">
    <location>
        <begin position="13"/>
        <end position="132"/>
    </location>
</feature>
<dbReference type="GO" id="GO:0004519">
    <property type="term" value="F:endonuclease activity"/>
    <property type="evidence" value="ECO:0007669"/>
    <property type="project" value="UniProtKB-KW"/>
</dbReference>
<dbReference type="RefSeq" id="WP_289723586.1">
    <property type="nucleotide sequence ID" value="NZ_JAUDUY010000001.1"/>
</dbReference>
<protein>
    <submittedName>
        <fullName evidence="3">Type II restriction endonuclease</fullName>
    </submittedName>
</protein>
<dbReference type="Pfam" id="PF09217">
    <property type="entry name" value="EcoRII-N"/>
    <property type="match status" value="1"/>
</dbReference>
<evidence type="ECO:0000259" key="1">
    <source>
        <dbReference type="Pfam" id="PF09019"/>
    </source>
</evidence>
<dbReference type="SUPFAM" id="SSF101936">
    <property type="entry name" value="DNA-binding pseudobarrel domain"/>
    <property type="match status" value="1"/>
</dbReference>
<dbReference type="Gene3D" id="3.40.91.80">
    <property type="match status" value="1"/>
</dbReference>
<dbReference type="Proteomes" id="UP001174839">
    <property type="component" value="Unassembled WGS sequence"/>
</dbReference>
<sequence length="390" mass="45140">MEILTRAINSVQKSKLAFSKFITANDVGDTGSHQYGFHIHKGAWNLLFDKPGEKGSNKDRFVTINWQNEFETDSRFIYYGVKTRNEYRITRFGKGFPFLGPDNVGDLLILSKIEEDYYEAFVLSSDEEIENFFEAFNISSNETNAIIPKQGVFTDLFGLENCFIDYIRNLNVDFPNTFELADAARNCYVNTFGLNGDKIKNNPDRIVINWLEAEYDLFKLIENDRYSHLIKKPFSSVEELVIIANSILNRRKSRAGKSLEHHLEKIFKVSNLEFETQVITENNEKPDFIFPGGDAYQNINFNTSKLKMLACKTTCKDRWRQVLNEADRIPVKHLFTLQQGISENQLDQMKKYGVKLVVPKEYKKSFPVKHRPDLLTLSDFINEIRGVQSV</sequence>
<keyword evidence="3" id="KW-0540">Nuclease</keyword>